<proteinExistence type="predicted"/>
<evidence type="ECO:0000313" key="1">
    <source>
        <dbReference type="EMBL" id="CAF4119888.1"/>
    </source>
</evidence>
<name>A0A819W7H9_9BILA</name>
<reference evidence="1" key="1">
    <citation type="submission" date="2021-02" db="EMBL/GenBank/DDBJ databases">
        <authorList>
            <person name="Nowell W R."/>
        </authorList>
    </citation>
    <scope>NUCLEOTIDE SEQUENCE</scope>
</reference>
<accession>A0A819W7H9</accession>
<gene>
    <name evidence="1" type="ORF">JBS370_LOCUS32582</name>
</gene>
<comment type="caution">
    <text evidence="1">The sequence shown here is derived from an EMBL/GenBank/DDBJ whole genome shotgun (WGS) entry which is preliminary data.</text>
</comment>
<evidence type="ECO:0000313" key="2">
    <source>
        <dbReference type="Proteomes" id="UP000663836"/>
    </source>
</evidence>
<sequence>MMQHKLRHYFDTISSCYLWSTDFQSLLKNNCNRNNEDPVEAAVEISLNNRTLKILSTAPIPLTRAACDSKSESETYTTSDENDI</sequence>
<dbReference type="AlphaFoldDB" id="A0A819W7H9"/>
<dbReference type="EMBL" id="CAJOBD010008733">
    <property type="protein sequence ID" value="CAF4119888.1"/>
    <property type="molecule type" value="Genomic_DNA"/>
</dbReference>
<dbReference type="Proteomes" id="UP000663836">
    <property type="component" value="Unassembled WGS sequence"/>
</dbReference>
<organism evidence="1 2">
    <name type="scientific">Rotaria sordida</name>
    <dbReference type="NCBI Taxonomy" id="392033"/>
    <lineage>
        <taxon>Eukaryota</taxon>
        <taxon>Metazoa</taxon>
        <taxon>Spiralia</taxon>
        <taxon>Gnathifera</taxon>
        <taxon>Rotifera</taxon>
        <taxon>Eurotatoria</taxon>
        <taxon>Bdelloidea</taxon>
        <taxon>Philodinida</taxon>
        <taxon>Philodinidae</taxon>
        <taxon>Rotaria</taxon>
    </lineage>
</organism>
<protein>
    <submittedName>
        <fullName evidence="1">Uncharacterized protein</fullName>
    </submittedName>
</protein>